<dbReference type="GO" id="GO:0005737">
    <property type="term" value="C:cytoplasm"/>
    <property type="evidence" value="ECO:0007669"/>
    <property type="project" value="TreeGrafter"/>
</dbReference>
<accession>A0A167BIM7</accession>
<dbReference type="EMBL" id="LSFN01000036">
    <property type="protein sequence ID" value="OAB72101.1"/>
    <property type="molecule type" value="Genomic_DNA"/>
</dbReference>
<dbReference type="RefSeq" id="WP_068660982.1">
    <property type="nucleotide sequence ID" value="NZ_CP017770.1"/>
</dbReference>
<organism evidence="2 3">
    <name type="scientific">Paenibacillus crassostreae</name>
    <dbReference type="NCBI Taxonomy" id="1763538"/>
    <lineage>
        <taxon>Bacteria</taxon>
        <taxon>Bacillati</taxon>
        <taxon>Bacillota</taxon>
        <taxon>Bacilli</taxon>
        <taxon>Bacillales</taxon>
        <taxon>Paenibacillaceae</taxon>
        <taxon>Paenibacillus</taxon>
    </lineage>
</organism>
<evidence type="ECO:0000313" key="2">
    <source>
        <dbReference type="EMBL" id="OAB72101.1"/>
    </source>
</evidence>
<dbReference type="STRING" id="1763538.LPB68_12595"/>
<dbReference type="CDD" id="cd05262">
    <property type="entry name" value="SDR_a7"/>
    <property type="match status" value="1"/>
</dbReference>
<dbReference type="AlphaFoldDB" id="A0A167BIM7"/>
<protein>
    <submittedName>
        <fullName evidence="2">3-beta hydroxysteroid dehydrogenase</fullName>
    </submittedName>
</protein>
<keyword evidence="3" id="KW-1185">Reference proteome</keyword>
<proteinExistence type="predicted"/>
<evidence type="ECO:0000259" key="1">
    <source>
        <dbReference type="Pfam" id="PF01370"/>
    </source>
</evidence>
<dbReference type="OrthoDB" id="9807212at2"/>
<dbReference type="Pfam" id="PF01370">
    <property type="entry name" value="Epimerase"/>
    <property type="match status" value="1"/>
</dbReference>
<dbReference type="SUPFAM" id="SSF51735">
    <property type="entry name" value="NAD(P)-binding Rossmann-fold domains"/>
    <property type="match status" value="1"/>
</dbReference>
<dbReference type="KEGG" id="pcx:LPB68_12595"/>
<comment type="caution">
    <text evidence="2">The sequence shown here is derived from an EMBL/GenBank/DDBJ whole genome shotgun (WGS) entry which is preliminary data.</text>
</comment>
<dbReference type="InterPro" id="IPR051783">
    <property type="entry name" value="NAD(P)-dependent_oxidoreduct"/>
</dbReference>
<dbReference type="Gene3D" id="3.40.50.720">
    <property type="entry name" value="NAD(P)-binding Rossmann-like Domain"/>
    <property type="match status" value="1"/>
</dbReference>
<name>A0A167BIM7_9BACL</name>
<reference evidence="2 3" key="1">
    <citation type="submission" date="2016-02" db="EMBL/GenBank/DDBJ databases">
        <title>Paenibacillus sp. LPB0068, isolated from Crassostrea gigas.</title>
        <authorList>
            <person name="Shin S.-K."/>
            <person name="Yi H."/>
        </authorList>
    </citation>
    <scope>NUCLEOTIDE SEQUENCE [LARGE SCALE GENOMIC DNA]</scope>
    <source>
        <strain evidence="2 3">LPB0068</strain>
    </source>
</reference>
<sequence length="294" mass="30553">MRVFVTGATGFIGSAVVRELIEAGHQVVGLARSDKAATALMAAGAEVHRGGLDDLDSLRDGAASADGVIHLAFKHDFADFAAAAVADSLAIEAMGVALEGTGKPLVATSGTLMLTPGTLGTEKDASSQTTPRRSEEAALALAERGVRSSIIRLTPSVHGEGEQGFVPTLIGIAREKGVSAYVGDGLNRWPAVHQLDAASLFRLALEKGGAGAIYHGVADEGVPFRDIAGVIGRHLNLPVLSIAREEADAHFGWISFAASTDNPSSSTLTQKHLGWKPVHPALIPDLEQGHYFNS</sequence>
<dbReference type="PANTHER" id="PTHR48079:SF9">
    <property type="entry name" value="PUTATIVE-RELATED"/>
    <property type="match status" value="1"/>
</dbReference>
<evidence type="ECO:0000313" key="3">
    <source>
        <dbReference type="Proteomes" id="UP000077134"/>
    </source>
</evidence>
<gene>
    <name evidence="2" type="ORF">PNBC_18295</name>
</gene>
<dbReference type="InterPro" id="IPR036291">
    <property type="entry name" value="NAD(P)-bd_dom_sf"/>
</dbReference>
<dbReference type="Proteomes" id="UP000077134">
    <property type="component" value="Unassembled WGS sequence"/>
</dbReference>
<dbReference type="InterPro" id="IPR001509">
    <property type="entry name" value="Epimerase_deHydtase"/>
</dbReference>
<dbReference type="PANTHER" id="PTHR48079">
    <property type="entry name" value="PROTEIN YEEZ"/>
    <property type="match status" value="1"/>
</dbReference>
<feature type="domain" description="NAD-dependent epimerase/dehydratase" evidence="1">
    <location>
        <begin position="3"/>
        <end position="73"/>
    </location>
</feature>
<dbReference type="GO" id="GO:0004029">
    <property type="term" value="F:aldehyde dehydrogenase (NAD+) activity"/>
    <property type="evidence" value="ECO:0007669"/>
    <property type="project" value="TreeGrafter"/>
</dbReference>